<name>A0A4Z2F8W4_9TELE</name>
<dbReference type="EMBL" id="SRLO01001494">
    <property type="protein sequence ID" value="TNN37395.1"/>
    <property type="molecule type" value="Genomic_DNA"/>
</dbReference>
<evidence type="ECO:0000256" key="1">
    <source>
        <dbReference type="SAM" id="MobiDB-lite"/>
    </source>
</evidence>
<evidence type="ECO:0000313" key="2">
    <source>
        <dbReference type="EMBL" id="TNN37395.1"/>
    </source>
</evidence>
<dbReference type="AlphaFoldDB" id="A0A4Z2F8W4"/>
<keyword evidence="3" id="KW-1185">Reference proteome</keyword>
<feature type="region of interest" description="Disordered" evidence="1">
    <location>
        <begin position="1"/>
        <end position="72"/>
    </location>
</feature>
<accession>A0A4Z2F8W4</accession>
<gene>
    <name evidence="2" type="ORF">EYF80_052437</name>
</gene>
<organism evidence="2 3">
    <name type="scientific">Liparis tanakae</name>
    <name type="common">Tanaka's snailfish</name>
    <dbReference type="NCBI Taxonomy" id="230148"/>
    <lineage>
        <taxon>Eukaryota</taxon>
        <taxon>Metazoa</taxon>
        <taxon>Chordata</taxon>
        <taxon>Craniata</taxon>
        <taxon>Vertebrata</taxon>
        <taxon>Euteleostomi</taxon>
        <taxon>Actinopterygii</taxon>
        <taxon>Neopterygii</taxon>
        <taxon>Teleostei</taxon>
        <taxon>Neoteleostei</taxon>
        <taxon>Acanthomorphata</taxon>
        <taxon>Eupercaria</taxon>
        <taxon>Perciformes</taxon>
        <taxon>Cottioidei</taxon>
        <taxon>Cottales</taxon>
        <taxon>Liparidae</taxon>
        <taxon>Liparis</taxon>
    </lineage>
</organism>
<feature type="compositionally biased region" description="Low complexity" evidence="1">
    <location>
        <begin position="21"/>
        <end position="32"/>
    </location>
</feature>
<reference evidence="2 3" key="1">
    <citation type="submission" date="2019-03" db="EMBL/GenBank/DDBJ databases">
        <title>First draft genome of Liparis tanakae, snailfish: a comprehensive survey of snailfish specific genes.</title>
        <authorList>
            <person name="Kim W."/>
            <person name="Song I."/>
            <person name="Jeong J.-H."/>
            <person name="Kim D."/>
            <person name="Kim S."/>
            <person name="Ryu S."/>
            <person name="Song J.Y."/>
            <person name="Lee S.K."/>
        </authorList>
    </citation>
    <scope>NUCLEOTIDE SEQUENCE [LARGE SCALE GENOMIC DNA]</scope>
    <source>
        <tissue evidence="2">Muscle</tissue>
    </source>
</reference>
<dbReference type="Proteomes" id="UP000314294">
    <property type="component" value="Unassembled WGS sequence"/>
</dbReference>
<comment type="caution">
    <text evidence="2">The sequence shown here is derived from an EMBL/GenBank/DDBJ whole genome shotgun (WGS) entry which is preliminary data.</text>
</comment>
<proteinExistence type="predicted"/>
<evidence type="ECO:0000313" key="3">
    <source>
        <dbReference type="Proteomes" id="UP000314294"/>
    </source>
</evidence>
<sequence length="100" mass="10776">MIRRATSPGGERRGGREFVNTAGRAGPEAPGRGRTRGPEVIYGGSNTASGSHFPNMPFHRLPPPVSPGGKRGYWRSSSGGWLRQNASVCRFPPFPQDSQL</sequence>
<protein>
    <submittedName>
        <fullName evidence="2">Uncharacterized protein</fullName>
    </submittedName>
</protein>